<evidence type="ECO:0000256" key="1">
    <source>
        <dbReference type="ARBA" id="ARBA00004442"/>
    </source>
</evidence>
<dbReference type="Gene3D" id="2.60.40.3500">
    <property type="match status" value="1"/>
</dbReference>
<dbReference type="InterPro" id="IPR011662">
    <property type="entry name" value="Secretin/TonB_short_N"/>
</dbReference>
<dbReference type="PANTHER" id="PTHR30604">
    <property type="entry name" value="PROTEIN TRANSPORT PROTEIN HOFQ"/>
    <property type="match status" value="1"/>
</dbReference>
<dbReference type="EMBL" id="JABZMI010000010">
    <property type="protein sequence ID" value="MBF1163680.1"/>
    <property type="molecule type" value="Genomic_DNA"/>
</dbReference>
<dbReference type="InterPro" id="IPR004846">
    <property type="entry name" value="T2SS/T3SS_dom"/>
</dbReference>
<evidence type="ECO:0000256" key="10">
    <source>
        <dbReference type="ARBA" id="ARBA00024678"/>
    </source>
</evidence>
<dbReference type="AlphaFoldDB" id="A0A930FYD7"/>
<evidence type="ECO:0000256" key="12">
    <source>
        <dbReference type="RuleBase" id="RU004004"/>
    </source>
</evidence>
<dbReference type="Pfam" id="PF00263">
    <property type="entry name" value="Secretin"/>
    <property type="match status" value="1"/>
</dbReference>
<evidence type="ECO:0000256" key="6">
    <source>
        <dbReference type="ARBA" id="ARBA00022927"/>
    </source>
</evidence>
<feature type="compositionally biased region" description="Low complexity" evidence="13">
    <location>
        <begin position="502"/>
        <end position="524"/>
    </location>
</feature>
<dbReference type="InterPro" id="IPR013355">
    <property type="entry name" value="Pilus_4_PilQ"/>
</dbReference>
<evidence type="ECO:0000256" key="3">
    <source>
        <dbReference type="ARBA" id="ARBA00014124"/>
    </source>
</evidence>
<comment type="similarity">
    <text evidence="2">Belongs to the bacterial secretin family. PilQ subfamily.</text>
</comment>
<evidence type="ECO:0000256" key="14">
    <source>
        <dbReference type="SAM" id="SignalP"/>
    </source>
</evidence>
<comment type="function">
    <text evidence="10">Required for type IV pilus biogenesis and competence. Could function as a pore for exit of the pilus but also as a channel for entry of heme and antimicrobial agents and uptake of transforming DNA.</text>
</comment>
<evidence type="ECO:0000256" key="7">
    <source>
        <dbReference type="ARBA" id="ARBA00023136"/>
    </source>
</evidence>
<proteinExistence type="inferred from homology"/>
<feature type="region of interest" description="Disordered" evidence="13">
    <location>
        <begin position="499"/>
        <end position="524"/>
    </location>
</feature>
<evidence type="ECO:0000256" key="8">
    <source>
        <dbReference type="ARBA" id="ARBA00023237"/>
    </source>
</evidence>
<comment type="subunit">
    <text evidence="11">Homododecamer. Tetramer of trimer.</text>
</comment>
<dbReference type="Gene3D" id="3.30.1370.130">
    <property type="match status" value="1"/>
</dbReference>
<evidence type="ECO:0000256" key="2">
    <source>
        <dbReference type="ARBA" id="ARBA00006304"/>
    </source>
</evidence>
<keyword evidence="9" id="KW-0178">Competence</keyword>
<evidence type="ECO:0000256" key="4">
    <source>
        <dbReference type="ARBA" id="ARBA00022448"/>
    </source>
</evidence>
<feature type="chain" id="PRO_5037049188" description="Type IV pilus biogenesis and competence protein PilQ" evidence="14">
    <location>
        <begin position="26"/>
        <end position="733"/>
    </location>
</feature>
<dbReference type="InterPro" id="IPR021731">
    <property type="entry name" value="AMIN_dom"/>
</dbReference>
<comment type="subcellular location">
    <subcellularLocation>
        <location evidence="1 12">Cell outer membrane</location>
    </subcellularLocation>
</comment>
<evidence type="ECO:0000256" key="9">
    <source>
        <dbReference type="ARBA" id="ARBA00023287"/>
    </source>
</evidence>
<keyword evidence="5 14" id="KW-0732">Signal</keyword>
<evidence type="ECO:0000256" key="5">
    <source>
        <dbReference type="ARBA" id="ARBA00022729"/>
    </source>
</evidence>
<dbReference type="NCBIfam" id="TIGR02515">
    <property type="entry name" value="IV_pilus_PilQ"/>
    <property type="match status" value="1"/>
</dbReference>
<sequence>MKFIKHAMAALMVCLALSPSVRAEAQPSNAIEAVNVAQQGNDISLRIDMKEPLASPPPGFSVANPAKIALDFQSTANALGKNSQVINQGDLRSLNVVQVGDRTRLVLNLVKNLNFKTRLEGKSLYVTLSPVERVSDTTATRSTRFAEESLVGTRHSVNDVMFRRGKDGEGRIIVDLSDSGTGIDIRQQGSNLIVDFMKTTVPDRLRRKLDVTDFATPVTAVETRANGDNVRMVITPKGLWEHNAYQSDNQFIVEVKRIVEDPNKLVQGAKVGYQGPRVSINYQNGDVRALLRLMAEELGLNAVISETVTGTTTLVLKDVPADQVIDIIFQQKGLDMRKKGNIIMIAPRDEIATREKLEFESKQQINELEPLKLEQFQLNYQKSADVARLLAGLPPLGAGGMPIPATPGVNVAAQRILSKRGSAVADPQSNILFVNDIPSKLEEIRSFIGAIDIGARQVLIEARVVEASDSFNRSLGAKLNFLNQKTNVLGGSGWNITGGRVTPSTSSSSTSNGTTTTSFTPATQATPQTIGVNLPAFSSSGGTLALSLFNSNLTKFLNLELAALESDGIGKIISSPRVITANNVKAKIEDGTEVPYITASSSGGTTTTTVNFKPAKLSLEVVPQITPEGSVRMALIVKKEEPDWTKAVSANGYLNPPIKSSVVETNVLVENGGTVVIGGVFMTKTENTVEKVPFLGDIPFLGWLFKVKGDKGERRELLVFITPRVISDKMRID</sequence>
<evidence type="ECO:0000313" key="17">
    <source>
        <dbReference type="Proteomes" id="UP000718593"/>
    </source>
</evidence>
<dbReference type="Gene3D" id="3.30.1370.120">
    <property type="match status" value="1"/>
</dbReference>
<feature type="domain" description="Secretin/TonB short N-terminal" evidence="15">
    <location>
        <begin position="300"/>
        <end position="348"/>
    </location>
</feature>
<dbReference type="Proteomes" id="UP000718593">
    <property type="component" value="Unassembled WGS sequence"/>
</dbReference>
<accession>A0A930FYD7</accession>
<dbReference type="InterPro" id="IPR004845">
    <property type="entry name" value="T2SS_GspD_CS"/>
</dbReference>
<keyword evidence="4 12" id="KW-0813">Transport</keyword>
<organism evidence="16 17">
    <name type="scientific">Dechloromonas agitata</name>
    <dbReference type="NCBI Taxonomy" id="73030"/>
    <lineage>
        <taxon>Bacteria</taxon>
        <taxon>Pseudomonadati</taxon>
        <taxon>Pseudomonadota</taxon>
        <taxon>Betaproteobacteria</taxon>
        <taxon>Rhodocyclales</taxon>
        <taxon>Azonexaceae</taxon>
        <taxon>Dechloromonas</taxon>
    </lineage>
</organism>
<dbReference type="GO" id="GO:0030420">
    <property type="term" value="P:establishment of competence for transformation"/>
    <property type="evidence" value="ECO:0007669"/>
    <property type="project" value="UniProtKB-KW"/>
</dbReference>
<dbReference type="Pfam" id="PF11741">
    <property type="entry name" value="AMIN"/>
    <property type="match status" value="2"/>
</dbReference>
<evidence type="ECO:0000259" key="15">
    <source>
        <dbReference type="SMART" id="SM00965"/>
    </source>
</evidence>
<name>A0A930FYD7_9RHOO</name>
<dbReference type="PRINTS" id="PR00811">
    <property type="entry name" value="BCTERIALGSPD"/>
</dbReference>
<keyword evidence="6" id="KW-0653">Protein transport</keyword>
<evidence type="ECO:0000256" key="11">
    <source>
        <dbReference type="ARBA" id="ARBA00025897"/>
    </source>
</evidence>
<dbReference type="GO" id="GO:0009306">
    <property type="term" value="P:protein secretion"/>
    <property type="evidence" value="ECO:0007669"/>
    <property type="project" value="InterPro"/>
</dbReference>
<dbReference type="InterPro" id="IPR051808">
    <property type="entry name" value="Type_IV_pilus_biogenesis"/>
</dbReference>
<reference evidence="16" key="1">
    <citation type="submission" date="2020-04" db="EMBL/GenBank/DDBJ databases">
        <title>Deep metagenomics examines the oral microbiome during advanced dental caries in children, revealing novel taxa and co-occurrences with host molecules.</title>
        <authorList>
            <person name="Baker J.L."/>
            <person name="Morton J.T."/>
            <person name="Dinis M."/>
            <person name="Alvarez R."/>
            <person name="Tran N.C."/>
            <person name="Knight R."/>
            <person name="Edlund A."/>
        </authorList>
    </citation>
    <scope>NUCLEOTIDE SEQUENCE</scope>
    <source>
        <strain evidence="16">JCVI_32_bin.24</strain>
    </source>
</reference>
<protein>
    <recommendedName>
        <fullName evidence="3">Type IV pilus biogenesis and competence protein PilQ</fullName>
    </recommendedName>
</protein>
<dbReference type="SMART" id="SM00965">
    <property type="entry name" value="STN"/>
    <property type="match status" value="1"/>
</dbReference>
<feature type="signal peptide" evidence="14">
    <location>
        <begin position="1"/>
        <end position="25"/>
    </location>
</feature>
<dbReference type="GO" id="GO:0009279">
    <property type="term" value="C:cell outer membrane"/>
    <property type="evidence" value="ECO:0007669"/>
    <property type="project" value="UniProtKB-SubCell"/>
</dbReference>
<dbReference type="InterPro" id="IPR038591">
    <property type="entry name" value="NolW-like_sf"/>
</dbReference>
<keyword evidence="8" id="KW-0998">Cell outer membrane</keyword>
<keyword evidence="7" id="KW-0472">Membrane</keyword>
<comment type="caution">
    <text evidence="16">The sequence shown here is derived from an EMBL/GenBank/DDBJ whole genome shotgun (WGS) entry which is preliminary data.</text>
</comment>
<dbReference type="Gene3D" id="2.60.40.3470">
    <property type="match status" value="1"/>
</dbReference>
<dbReference type="PROSITE" id="PS00875">
    <property type="entry name" value="T2SP_D"/>
    <property type="match status" value="1"/>
</dbReference>
<dbReference type="InterPro" id="IPR001775">
    <property type="entry name" value="GspD/PilQ"/>
</dbReference>
<evidence type="ECO:0000256" key="13">
    <source>
        <dbReference type="SAM" id="MobiDB-lite"/>
    </source>
</evidence>
<dbReference type="Pfam" id="PF03958">
    <property type="entry name" value="Secretin_N"/>
    <property type="match status" value="1"/>
</dbReference>
<dbReference type="PANTHER" id="PTHR30604:SF1">
    <property type="entry name" value="DNA UTILIZATION PROTEIN HOFQ"/>
    <property type="match status" value="1"/>
</dbReference>
<dbReference type="InterPro" id="IPR005644">
    <property type="entry name" value="NolW-like"/>
</dbReference>
<evidence type="ECO:0000313" key="16">
    <source>
        <dbReference type="EMBL" id="MBF1163680.1"/>
    </source>
</evidence>
<gene>
    <name evidence="16" type="primary">pilQ</name>
    <name evidence="16" type="ORF">HXL68_01440</name>
</gene>